<protein>
    <submittedName>
        <fullName evidence="1">Uncharacterized protein</fullName>
    </submittedName>
</protein>
<name>A0ABY2SE37_9HYPH</name>
<gene>
    <name evidence="1" type="ORF">FCN80_26360</name>
</gene>
<organism evidence="1 2">
    <name type="scientific">Martelella alba</name>
    <dbReference type="NCBI Taxonomy" id="2590451"/>
    <lineage>
        <taxon>Bacteria</taxon>
        <taxon>Pseudomonadati</taxon>
        <taxon>Pseudomonadota</taxon>
        <taxon>Alphaproteobacteria</taxon>
        <taxon>Hyphomicrobiales</taxon>
        <taxon>Aurantimonadaceae</taxon>
        <taxon>Martelella</taxon>
    </lineage>
</organism>
<keyword evidence="2" id="KW-1185">Reference proteome</keyword>
<evidence type="ECO:0000313" key="2">
    <source>
        <dbReference type="Proteomes" id="UP000305202"/>
    </source>
</evidence>
<evidence type="ECO:0000313" key="1">
    <source>
        <dbReference type="EMBL" id="TKI01533.1"/>
    </source>
</evidence>
<sequence>MNTYLVWCMEYGDERSNALKLEAYTHDDAAEKWARWYDRHSAKYSIVSEQRTPEVCVAMDGEPERHFLVTGEAVPVYEAHPVSADRDGEYHG</sequence>
<accession>A0ABY2SE37</accession>
<dbReference type="RefSeq" id="WP_136993304.1">
    <property type="nucleotide sequence ID" value="NZ_SZPQ01000183.1"/>
</dbReference>
<proteinExistence type="predicted"/>
<dbReference type="EMBL" id="SZPQ01000183">
    <property type="protein sequence ID" value="TKI01533.1"/>
    <property type="molecule type" value="Genomic_DNA"/>
</dbReference>
<reference evidence="1 2" key="1">
    <citation type="submission" date="2019-04" db="EMBL/GenBank/DDBJ databases">
        <authorList>
            <person name="Li M."/>
            <person name="Gao C."/>
        </authorList>
    </citation>
    <scope>NUCLEOTIDE SEQUENCE [LARGE SCALE GENOMIC DNA]</scope>
    <source>
        <strain evidence="1 2">BGMRC 2031</strain>
    </source>
</reference>
<dbReference type="Proteomes" id="UP000305202">
    <property type="component" value="Unassembled WGS sequence"/>
</dbReference>
<comment type="caution">
    <text evidence="1">The sequence shown here is derived from an EMBL/GenBank/DDBJ whole genome shotgun (WGS) entry which is preliminary data.</text>
</comment>